<keyword evidence="1" id="KW-0732">Signal</keyword>
<evidence type="ECO:0008006" key="3">
    <source>
        <dbReference type="Google" id="ProtNLM"/>
    </source>
</evidence>
<dbReference type="PANTHER" id="PTHR37952">
    <property type="match status" value="1"/>
</dbReference>
<proteinExistence type="predicted"/>
<name>A0A6V1LIM7_HETAK</name>
<sequence length="203" mass="21767">MAPLLKLAMLLVLFASGSAFRLQPHSSQGTAGRDGNRRVAREKATAAAALAAALLTAGIAAPPALAARTVAEIPASGLVFKDTLNVEAFADPKVEGVTLYLSDFTRPITERLQKDFFSDPSSASVTCARTGPMRLADNIERGPKGEDVFSEAKSLLFKSIKVKRVYDADTNTVVYVSYSDKLIKSDDDNKSRFKSSLCALHVE</sequence>
<gene>
    <name evidence="2" type="ORF">HAKA00212_LOCUS26973</name>
</gene>
<feature type="chain" id="PRO_5030160711" description="Photosystem II reaction center Psb28 protein" evidence="1">
    <location>
        <begin position="20"/>
        <end position="203"/>
    </location>
</feature>
<accession>A0A6V1LIM7</accession>
<dbReference type="AlphaFoldDB" id="A0A6V1LIM7"/>
<dbReference type="InterPro" id="IPR010292">
    <property type="entry name" value="Uncharacterised_CreA"/>
</dbReference>
<protein>
    <recommendedName>
        <fullName evidence="3">Photosystem II reaction center Psb28 protein</fullName>
    </recommendedName>
</protein>
<organism evidence="2">
    <name type="scientific">Heterosigma akashiwo</name>
    <name type="common">Chromophytic alga</name>
    <name type="synonym">Heterosigma carterae</name>
    <dbReference type="NCBI Taxonomy" id="2829"/>
    <lineage>
        <taxon>Eukaryota</taxon>
        <taxon>Sar</taxon>
        <taxon>Stramenopiles</taxon>
        <taxon>Ochrophyta</taxon>
        <taxon>Raphidophyceae</taxon>
        <taxon>Chattonellales</taxon>
        <taxon>Chattonellaceae</taxon>
        <taxon>Heterosigma</taxon>
    </lineage>
</organism>
<dbReference type="EMBL" id="HBIU01062702">
    <property type="protein sequence ID" value="CAE0655725.1"/>
    <property type="molecule type" value="Transcribed_RNA"/>
</dbReference>
<reference evidence="2" key="1">
    <citation type="submission" date="2021-01" db="EMBL/GenBank/DDBJ databases">
        <authorList>
            <person name="Corre E."/>
            <person name="Pelletier E."/>
            <person name="Niang G."/>
            <person name="Scheremetjew M."/>
            <person name="Finn R."/>
            <person name="Kale V."/>
            <person name="Holt S."/>
            <person name="Cochrane G."/>
            <person name="Meng A."/>
            <person name="Brown T."/>
            <person name="Cohen L."/>
        </authorList>
    </citation>
    <scope>NUCLEOTIDE SEQUENCE</scope>
    <source>
        <strain evidence="2">CCMP3107</strain>
    </source>
</reference>
<evidence type="ECO:0000313" key="2">
    <source>
        <dbReference type="EMBL" id="CAE0655725.1"/>
    </source>
</evidence>
<feature type="signal peptide" evidence="1">
    <location>
        <begin position="1"/>
        <end position="19"/>
    </location>
</feature>
<evidence type="ECO:0000256" key="1">
    <source>
        <dbReference type="SAM" id="SignalP"/>
    </source>
</evidence>
<dbReference type="PANTHER" id="PTHR37952:SF2">
    <property type="entry name" value="PROTEIN CREA"/>
    <property type="match status" value="1"/>
</dbReference>
<dbReference type="Pfam" id="PF05981">
    <property type="entry name" value="CreA"/>
    <property type="match status" value="1"/>
</dbReference>